<protein>
    <submittedName>
        <fullName evidence="4">Epimerase family protein</fullName>
    </submittedName>
</protein>
<reference evidence="4 5" key="1">
    <citation type="submission" date="2019-04" db="EMBL/GenBank/DDBJ databases">
        <authorList>
            <person name="Van Vliet M D."/>
        </authorList>
    </citation>
    <scope>NUCLEOTIDE SEQUENCE [LARGE SCALE GENOMIC DNA]</scope>
    <source>
        <strain evidence="4 5">F1</strain>
    </source>
</reference>
<proteinExistence type="inferred from homology"/>
<organism evidence="4 5">
    <name type="scientific">Pontiella desulfatans</name>
    <dbReference type="NCBI Taxonomy" id="2750659"/>
    <lineage>
        <taxon>Bacteria</taxon>
        <taxon>Pseudomonadati</taxon>
        <taxon>Kiritimatiellota</taxon>
        <taxon>Kiritimatiellia</taxon>
        <taxon>Kiritimatiellales</taxon>
        <taxon>Pontiellaceae</taxon>
        <taxon>Pontiella</taxon>
    </lineage>
</organism>
<comment type="similarity">
    <text evidence="1">Belongs to the NAD(P)-dependent epimerase/dehydratase family. SDR39U1 subfamily.</text>
</comment>
<evidence type="ECO:0000259" key="2">
    <source>
        <dbReference type="Pfam" id="PF01370"/>
    </source>
</evidence>
<dbReference type="Pfam" id="PF01370">
    <property type="entry name" value="Epimerase"/>
    <property type="match status" value="1"/>
</dbReference>
<dbReference type="EMBL" id="CAAHFG010000004">
    <property type="protein sequence ID" value="VGO16964.1"/>
    <property type="molecule type" value="Genomic_DNA"/>
</dbReference>
<sequence length="282" mass="30925">MKILLSGSHGLIGTQLMRSLHEKGHEVKALGRDFTKDMDFNDIDAVIHLAGESIAKGRWTTEKKKRIEESRVAGTTLLSQQIAESPHKPRVFITASAIGYYGERGNEILDECSSAGTGFLAEVCRKWEAVSLPARKAGIRTVNIRTGIVLSEKGGALSKMLPPFKIGAGGIIGNGKQFMSWISLHDLVEAITFLINDDESVGAINLVSPKPITNHEFTKTLGHVLHRPTIMPLPAFAAKIMFGEMAEALLLSSTKVIPKKLMEAGFKYKHEDLREALEDILR</sequence>
<evidence type="ECO:0000313" key="5">
    <source>
        <dbReference type="Proteomes" id="UP000366872"/>
    </source>
</evidence>
<dbReference type="RefSeq" id="WP_136082471.1">
    <property type="nucleotide sequence ID" value="NZ_CAAHFG010000004.1"/>
</dbReference>
<dbReference type="Pfam" id="PF08338">
    <property type="entry name" value="DUF1731"/>
    <property type="match status" value="1"/>
</dbReference>
<feature type="domain" description="DUF1731" evidence="3">
    <location>
        <begin position="233"/>
        <end position="280"/>
    </location>
</feature>
<dbReference type="PANTHER" id="PTHR11092:SF0">
    <property type="entry name" value="EPIMERASE FAMILY PROTEIN SDR39U1"/>
    <property type="match status" value="1"/>
</dbReference>
<dbReference type="CDD" id="cd05242">
    <property type="entry name" value="SDR_a8"/>
    <property type="match status" value="1"/>
</dbReference>
<dbReference type="Gene3D" id="3.40.50.720">
    <property type="entry name" value="NAD(P)-binding Rossmann-like Domain"/>
    <property type="match status" value="1"/>
</dbReference>
<name>A0A6C2UC82_PONDE</name>
<dbReference type="PANTHER" id="PTHR11092">
    <property type="entry name" value="SUGAR NUCLEOTIDE EPIMERASE RELATED"/>
    <property type="match status" value="1"/>
</dbReference>
<dbReference type="Proteomes" id="UP000366872">
    <property type="component" value="Unassembled WGS sequence"/>
</dbReference>
<gene>
    <name evidence="4" type="ORF">PDESU_05557</name>
</gene>
<dbReference type="InterPro" id="IPR036291">
    <property type="entry name" value="NAD(P)-bd_dom_sf"/>
</dbReference>
<dbReference type="SUPFAM" id="SSF51735">
    <property type="entry name" value="NAD(P)-binding Rossmann-fold domains"/>
    <property type="match status" value="1"/>
</dbReference>
<evidence type="ECO:0000313" key="4">
    <source>
        <dbReference type="EMBL" id="VGO16964.1"/>
    </source>
</evidence>
<accession>A0A6C2UC82</accession>
<keyword evidence="5" id="KW-1185">Reference proteome</keyword>
<evidence type="ECO:0000259" key="3">
    <source>
        <dbReference type="Pfam" id="PF08338"/>
    </source>
</evidence>
<dbReference type="InterPro" id="IPR013549">
    <property type="entry name" value="DUF1731"/>
</dbReference>
<dbReference type="NCBIfam" id="TIGR01777">
    <property type="entry name" value="yfcH"/>
    <property type="match status" value="1"/>
</dbReference>
<dbReference type="InterPro" id="IPR001509">
    <property type="entry name" value="Epimerase_deHydtase"/>
</dbReference>
<evidence type="ECO:0000256" key="1">
    <source>
        <dbReference type="ARBA" id="ARBA00009353"/>
    </source>
</evidence>
<dbReference type="InterPro" id="IPR010099">
    <property type="entry name" value="SDR39U1"/>
</dbReference>
<dbReference type="AlphaFoldDB" id="A0A6C2UC82"/>
<feature type="domain" description="NAD-dependent epimerase/dehydratase" evidence="2">
    <location>
        <begin position="3"/>
        <end position="200"/>
    </location>
</feature>